<proteinExistence type="predicted"/>
<keyword evidence="2" id="KW-1185">Reference proteome</keyword>
<dbReference type="Proteomes" id="UP000634136">
    <property type="component" value="Unassembled WGS sequence"/>
</dbReference>
<dbReference type="EMBL" id="JAAIUW010000002">
    <property type="protein sequence ID" value="KAF7841023.1"/>
    <property type="molecule type" value="Genomic_DNA"/>
</dbReference>
<gene>
    <name evidence="1" type="ORF">G2W53_003321</name>
</gene>
<protein>
    <submittedName>
        <fullName evidence="1">Protein PFC0760c</fullName>
    </submittedName>
</protein>
<sequence length="104" mass="11944">MENQSSSPMDFLLLEDVQFFEVQDDGDDALLSQWQFVDVVDTEVEEEGRGENCGNDDKKFERQRMRKLGKRGFAKMQSAKRSPYLSMKPGCVHGKHGMGLKHNF</sequence>
<evidence type="ECO:0000313" key="1">
    <source>
        <dbReference type="EMBL" id="KAF7841023.1"/>
    </source>
</evidence>
<dbReference type="OrthoDB" id="1719291at2759"/>
<evidence type="ECO:0000313" key="2">
    <source>
        <dbReference type="Proteomes" id="UP000634136"/>
    </source>
</evidence>
<reference evidence="1" key="1">
    <citation type="submission" date="2020-09" db="EMBL/GenBank/DDBJ databases">
        <title>Genome-Enabled Discovery of Anthraquinone Biosynthesis in Senna tora.</title>
        <authorList>
            <person name="Kang S.-H."/>
            <person name="Pandey R.P."/>
            <person name="Lee C.-M."/>
            <person name="Sim J.-S."/>
            <person name="Jeong J.-T."/>
            <person name="Choi B.-S."/>
            <person name="Jung M."/>
            <person name="Ginzburg D."/>
            <person name="Zhao K."/>
            <person name="Won S.Y."/>
            <person name="Oh T.-J."/>
            <person name="Yu Y."/>
            <person name="Kim N.-H."/>
            <person name="Lee O.R."/>
            <person name="Lee T.-H."/>
            <person name="Bashyal P."/>
            <person name="Kim T.-S."/>
            <person name="Lee W.-H."/>
            <person name="Kawkins C."/>
            <person name="Kim C.-K."/>
            <person name="Kim J.S."/>
            <person name="Ahn B.O."/>
            <person name="Rhee S.Y."/>
            <person name="Sohng J.K."/>
        </authorList>
    </citation>
    <scope>NUCLEOTIDE SEQUENCE</scope>
    <source>
        <tissue evidence="1">Leaf</tissue>
    </source>
</reference>
<organism evidence="1 2">
    <name type="scientific">Senna tora</name>
    <dbReference type="NCBI Taxonomy" id="362788"/>
    <lineage>
        <taxon>Eukaryota</taxon>
        <taxon>Viridiplantae</taxon>
        <taxon>Streptophyta</taxon>
        <taxon>Embryophyta</taxon>
        <taxon>Tracheophyta</taxon>
        <taxon>Spermatophyta</taxon>
        <taxon>Magnoliopsida</taxon>
        <taxon>eudicotyledons</taxon>
        <taxon>Gunneridae</taxon>
        <taxon>Pentapetalae</taxon>
        <taxon>rosids</taxon>
        <taxon>fabids</taxon>
        <taxon>Fabales</taxon>
        <taxon>Fabaceae</taxon>
        <taxon>Caesalpinioideae</taxon>
        <taxon>Cassia clade</taxon>
        <taxon>Senna</taxon>
    </lineage>
</organism>
<dbReference type="PANTHER" id="PTHR48213:SF1">
    <property type="entry name" value="PROSTATIC SPERMINE-BINDING-LIKE PROTEIN"/>
    <property type="match status" value="1"/>
</dbReference>
<dbReference type="AlphaFoldDB" id="A0A834XB23"/>
<dbReference type="PANTHER" id="PTHR48213">
    <property type="entry name" value="VID27-LIKE PROTEIN"/>
    <property type="match status" value="1"/>
</dbReference>
<accession>A0A834XB23</accession>
<name>A0A834XB23_9FABA</name>
<comment type="caution">
    <text evidence="1">The sequence shown here is derived from an EMBL/GenBank/DDBJ whole genome shotgun (WGS) entry which is preliminary data.</text>
</comment>